<dbReference type="AlphaFoldDB" id="A0A150SWD2"/>
<protein>
    <submittedName>
        <fullName evidence="1">Uncharacterized protein</fullName>
    </submittedName>
</protein>
<dbReference type="Proteomes" id="UP000075635">
    <property type="component" value="Unassembled WGS sequence"/>
</dbReference>
<dbReference type="EMBL" id="JEMB01000502">
    <property type="protein sequence ID" value="KYF96741.1"/>
    <property type="molecule type" value="Genomic_DNA"/>
</dbReference>
<gene>
    <name evidence="1" type="ORF">BE17_41070</name>
</gene>
<evidence type="ECO:0000313" key="2">
    <source>
        <dbReference type="Proteomes" id="UP000075635"/>
    </source>
</evidence>
<accession>A0A150SWD2</accession>
<proteinExistence type="predicted"/>
<organism evidence="1 2">
    <name type="scientific">Sorangium cellulosum</name>
    <name type="common">Polyangium cellulosum</name>
    <dbReference type="NCBI Taxonomy" id="56"/>
    <lineage>
        <taxon>Bacteria</taxon>
        <taxon>Pseudomonadati</taxon>
        <taxon>Myxococcota</taxon>
        <taxon>Polyangia</taxon>
        <taxon>Polyangiales</taxon>
        <taxon>Polyangiaceae</taxon>
        <taxon>Sorangium</taxon>
    </lineage>
</organism>
<sequence>MASRAAPPLRLADLSPETIARLKTFRYDRIIEKHEGPESWEWYLRDPSERPSWLPEPVSPDVEDHYKPDPAEFLQIAGHDVLLPVGRSHHPNITVLRTIIGDEGKSLTLFLKDTTYVDDPKLEFFSAGFLAVCDRVPGERFYIAHVFHEWFMLNPIG</sequence>
<name>A0A150SWD2_SORCE</name>
<comment type="caution">
    <text evidence="1">The sequence shown here is derived from an EMBL/GenBank/DDBJ whole genome shotgun (WGS) entry which is preliminary data.</text>
</comment>
<reference evidence="1 2" key="1">
    <citation type="submission" date="2014-02" db="EMBL/GenBank/DDBJ databases">
        <title>The small core and large imbalanced accessory genome model reveals a collaborative survival strategy of Sorangium cellulosum strains in nature.</title>
        <authorList>
            <person name="Han K."/>
            <person name="Peng R."/>
            <person name="Blom J."/>
            <person name="Li Y.-Z."/>
        </authorList>
    </citation>
    <scope>NUCLEOTIDE SEQUENCE [LARGE SCALE GENOMIC DNA]</scope>
    <source>
        <strain evidence="1 2">So0011-07</strain>
    </source>
</reference>
<evidence type="ECO:0000313" key="1">
    <source>
        <dbReference type="EMBL" id="KYF96741.1"/>
    </source>
</evidence>